<comment type="caution">
    <text evidence="4">The sequence shown here is derived from an EMBL/GenBank/DDBJ whole genome shotgun (WGS) entry which is preliminary data.</text>
</comment>
<keyword evidence="5" id="KW-1185">Reference proteome</keyword>
<proteinExistence type="predicted"/>
<dbReference type="EMBL" id="WJQU01000001">
    <property type="protein sequence ID" value="KAJ6649786.1"/>
    <property type="molecule type" value="Genomic_DNA"/>
</dbReference>
<evidence type="ECO:0000259" key="3">
    <source>
        <dbReference type="Pfam" id="PF00588"/>
    </source>
</evidence>
<dbReference type="GO" id="GO:0003723">
    <property type="term" value="F:RNA binding"/>
    <property type="evidence" value="ECO:0007669"/>
    <property type="project" value="InterPro"/>
</dbReference>
<accession>A0A9Q0NHK4</accession>
<dbReference type="CDD" id="cd18091">
    <property type="entry name" value="SpoU-like_TRM3-like"/>
    <property type="match status" value="1"/>
</dbReference>
<dbReference type="AlphaFoldDB" id="A0A9Q0NHK4"/>
<gene>
    <name evidence="4" type="primary">TARBP1</name>
    <name evidence="4" type="ORF">Bhyg_05026</name>
</gene>
<dbReference type="GO" id="GO:0030488">
    <property type="term" value="P:tRNA methylation"/>
    <property type="evidence" value="ECO:0007669"/>
    <property type="project" value="InterPro"/>
</dbReference>
<dbReference type="InterPro" id="IPR029028">
    <property type="entry name" value="Alpha/beta_knot_MTases"/>
</dbReference>
<dbReference type="Pfam" id="PF00588">
    <property type="entry name" value="SpoU_methylase"/>
    <property type="match status" value="1"/>
</dbReference>
<name>A0A9Q0NHK4_9DIPT</name>
<feature type="domain" description="tRNA/rRNA methyltransferase SpoU type" evidence="3">
    <location>
        <begin position="387"/>
        <end position="523"/>
    </location>
</feature>
<dbReference type="PANTHER" id="PTHR12029">
    <property type="entry name" value="RNA METHYLTRANSFERASE"/>
    <property type="match status" value="1"/>
</dbReference>
<evidence type="ECO:0000256" key="1">
    <source>
        <dbReference type="ARBA" id="ARBA00022603"/>
    </source>
</evidence>
<evidence type="ECO:0000313" key="4">
    <source>
        <dbReference type="EMBL" id="KAJ6649786.1"/>
    </source>
</evidence>
<dbReference type="InterPro" id="IPR045330">
    <property type="entry name" value="TRM3/TARBP1"/>
</dbReference>
<evidence type="ECO:0000313" key="5">
    <source>
        <dbReference type="Proteomes" id="UP001151699"/>
    </source>
</evidence>
<protein>
    <submittedName>
        <fullName evidence="4">Methyltransferase TARBP1</fullName>
    </submittedName>
</protein>
<dbReference type="InterPro" id="IPR001537">
    <property type="entry name" value="SpoU_MeTrfase"/>
</dbReference>
<dbReference type="InterPro" id="IPR044748">
    <property type="entry name" value="Trm3/TARBP1_C"/>
</dbReference>
<reference evidence="4" key="1">
    <citation type="submission" date="2022-07" db="EMBL/GenBank/DDBJ databases">
        <authorList>
            <person name="Trinca V."/>
            <person name="Uliana J.V.C."/>
            <person name="Torres T.T."/>
            <person name="Ward R.J."/>
            <person name="Monesi N."/>
        </authorList>
    </citation>
    <scope>NUCLEOTIDE SEQUENCE</scope>
    <source>
        <strain evidence="4">HSMRA1968</strain>
        <tissue evidence="4">Whole embryos</tissue>
    </source>
</reference>
<organism evidence="4 5">
    <name type="scientific">Pseudolycoriella hygida</name>
    <dbReference type="NCBI Taxonomy" id="35572"/>
    <lineage>
        <taxon>Eukaryota</taxon>
        <taxon>Metazoa</taxon>
        <taxon>Ecdysozoa</taxon>
        <taxon>Arthropoda</taxon>
        <taxon>Hexapoda</taxon>
        <taxon>Insecta</taxon>
        <taxon>Pterygota</taxon>
        <taxon>Neoptera</taxon>
        <taxon>Endopterygota</taxon>
        <taxon>Diptera</taxon>
        <taxon>Nematocera</taxon>
        <taxon>Sciaroidea</taxon>
        <taxon>Sciaridae</taxon>
        <taxon>Pseudolycoriella</taxon>
    </lineage>
</organism>
<keyword evidence="2" id="KW-0808">Transferase</keyword>
<dbReference type="PANTHER" id="PTHR12029:SF11">
    <property type="entry name" value="METHYLTRANSFERASE TARBP1-RELATED"/>
    <property type="match status" value="1"/>
</dbReference>
<dbReference type="SUPFAM" id="SSF75217">
    <property type="entry name" value="alpha/beta knot"/>
    <property type="match status" value="1"/>
</dbReference>
<dbReference type="Proteomes" id="UP001151699">
    <property type="component" value="Chromosome A"/>
</dbReference>
<sequence>MQEIYSKLFQAVNNKHLLLYKLASKFLTEDKCFLESESNLGHIQRMLLYGNPATGDQRVENDLCQLLYNDFDWAAPSHIRFEFIDKFLRNVDGNAATQLRNTLYEMSVNLNLSKSRYYPDSEQHRLKLRLVQALAILKDHRLNEAILTEQNQVNVTYIMELIVAATSDIKDAVALLEQAKTNSARQSIFVIMYYVCSRLRDAKGSDICIEKIIPFTMGQHFNTRLLAQVTIVKLIEKFYSLDDKFHRHHAVYEQIKISFSHGNAKQISEKFLQDFRFTCIDCDNLLHQIYILYEIPRITKMAEDELFPLRLLKTDLEDETFLFKEPFYVHTNFSNVYENECLRLGVDVESNGYTLQKKLIPIKSMRPDPDLLVTLPCDTYRRYGEGLIVVANLVSRLPNLGGLTRTCEIFGVEQLILDSLKRVENPEFQSVSMTSEKWMNIGELKTWQLFDYLMSMKSNGYYIVGAEQTSNGKMLTDLNFPKKTVLLLGSEKDGIPANLLSVLDVAVEIPQFGVVRSLNVHVSPLLRKGEEREIFPFSAHRNRLGTPRTVDRKKERF</sequence>
<dbReference type="OrthoDB" id="241340at2759"/>
<dbReference type="Gene3D" id="3.40.1280.10">
    <property type="match status" value="1"/>
</dbReference>
<keyword evidence="1 4" id="KW-0489">Methyltransferase</keyword>
<dbReference type="GO" id="GO:0016423">
    <property type="term" value="F:tRNA (guanine) methyltransferase activity"/>
    <property type="evidence" value="ECO:0007669"/>
    <property type="project" value="InterPro"/>
</dbReference>
<evidence type="ECO:0000256" key="2">
    <source>
        <dbReference type="ARBA" id="ARBA00022679"/>
    </source>
</evidence>
<dbReference type="InterPro" id="IPR029026">
    <property type="entry name" value="tRNA_m1G_MTases_N"/>
</dbReference>